<feature type="region of interest" description="Disordered" evidence="2">
    <location>
        <begin position="250"/>
        <end position="275"/>
    </location>
</feature>
<dbReference type="SMART" id="SM00228">
    <property type="entry name" value="PDZ"/>
    <property type="match status" value="3"/>
</dbReference>
<accession>A0ABT6F4Y4</accession>
<keyword evidence="6" id="KW-1185">Reference proteome</keyword>
<comment type="caution">
    <text evidence="5">The sequence shown here is derived from an EMBL/GenBank/DDBJ whole genome shotgun (WGS) entry which is preliminary data.</text>
</comment>
<feature type="domain" description="PDZ" evidence="4">
    <location>
        <begin position="387"/>
        <end position="457"/>
    </location>
</feature>
<dbReference type="PROSITE" id="PS50106">
    <property type="entry name" value="PDZ"/>
    <property type="match status" value="2"/>
</dbReference>
<dbReference type="PANTHER" id="PTHR22939">
    <property type="entry name" value="SERINE PROTEASE FAMILY S1C HTRA-RELATED"/>
    <property type="match status" value="1"/>
</dbReference>
<sequence length="470" mass="48425">MKRSWWYAAAALAAATIGPARAQQAAQPKEGAAVIVEGAVREVFRSTRGEQADFVVQVDVARTELGRGAADARRLPIPAPGDAVYIHVRQAASGAVRGSRPIPSEGATLRAYLYPRAGGGWEGASPDWYDQTGGPPPRADSDVAMRPTPAPTAPASSGEAVLKALGVKAEPVEVNGRLVLKITEILPETPAQKAGFEKGDVIIGVNRAGFASLPQFAEIVAKGGPVAEFVLVNVRDKEQAAVKVDLGPVIASRPAPDRPSPAPTPSPAAPKRSLGAEFEPVRLGLRSALKVTKVQPESPAQKAGFEVGDVLVEAGGIALSDETKLQEAVDKAGEKLTVTVRDSRTGRDVPVEVVLGAAEPKPAPTPAPEPDPAPAPSPGGGVTSRSFGLTVKPGTADLLPVVKVAAVASGSPAEKAGLEVGDAIVGVDDRVVFAPDLFEEALKNVGSSFTLTVLDVKSGKKTPVKVQLGR</sequence>
<dbReference type="SUPFAM" id="SSF50156">
    <property type="entry name" value="PDZ domain-like"/>
    <property type="match status" value="3"/>
</dbReference>
<feature type="domain" description="PDZ" evidence="4">
    <location>
        <begin position="283"/>
        <end position="344"/>
    </location>
</feature>
<evidence type="ECO:0000256" key="2">
    <source>
        <dbReference type="SAM" id="MobiDB-lite"/>
    </source>
</evidence>
<feature type="chain" id="PRO_5045172036" evidence="3">
    <location>
        <begin position="23"/>
        <end position="470"/>
    </location>
</feature>
<feature type="region of interest" description="Disordered" evidence="2">
    <location>
        <begin position="358"/>
        <end position="387"/>
    </location>
</feature>
<evidence type="ECO:0000256" key="3">
    <source>
        <dbReference type="SAM" id="SignalP"/>
    </source>
</evidence>
<reference evidence="5 6" key="1">
    <citation type="submission" date="2023-03" db="EMBL/GenBank/DDBJ databases">
        <title>Paludisphaera mucosa sp. nov. a novel planctomycete from northern fen.</title>
        <authorList>
            <person name="Ivanova A."/>
        </authorList>
    </citation>
    <scope>NUCLEOTIDE SEQUENCE [LARGE SCALE GENOMIC DNA]</scope>
    <source>
        <strain evidence="5 6">Pla2</strain>
    </source>
</reference>
<proteinExistence type="inferred from homology"/>
<keyword evidence="3" id="KW-0732">Signal</keyword>
<dbReference type="Pfam" id="PF17820">
    <property type="entry name" value="PDZ_6"/>
    <property type="match status" value="2"/>
</dbReference>
<dbReference type="Proteomes" id="UP001216907">
    <property type="component" value="Unassembled WGS sequence"/>
</dbReference>
<dbReference type="InterPro" id="IPR041489">
    <property type="entry name" value="PDZ_6"/>
</dbReference>
<gene>
    <name evidence="5" type="ORF">PZE19_02515</name>
</gene>
<feature type="compositionally biased region" description="Pro residues" evidence="2">
    <location>
        <begin position="257"/>
        <end position="268"/>
    </location>
</feature>
<feature type="region of interest" description="Disordered" evidence="2">
    <location>
        <begin position="124"/>
        <end position="158"/>
    </location>
</feature>
<protein>
    <submittedName>
        <fullName evidence="5">PDZ domain-containing protein</fullName>
    </submittedName>
</protein>
<dbReference type="RefSeq" id="WP_277859012.1">
    <property type="nucleotide sequence ID" value="NZ_JARRAG010000001.1"/>
</dbReference>
<evidence type="ECO:0000259" key="4">
    <source>
        <dbReference type="PROSITE" id="PS50106"/>
    </source>
</evidence>
<evidence type="ECO:0000313" key="5">
    <source>
        <dbReference type="EMBL" id="MDG3002648.1"/>
    </source>
</evidence>
<name>A0ABT6F4Y4_9BACT</name>
<dbReference type="InterPro" id="IPR001478">
    <property type="entry name" value="PDZ"/>
</dbReference>
<dbReference type="Gene3D" id="2.30.42.10">
    <property type="match status" value="3"/>
</dbReference>
<dbReference type="EMBL" id="JARRAG010000001">
    <property type="protein sequence ID" value="MDG3002648.1"/>
    <property type="molecule type" value="Genomic_DNA"/>
</dbReference>
<feature type="compositionally biased region" description="Pro residues" evidence="2">
    <location>
        <begin position="361"/>
        <end position="377"/>
    </location>
</feature>
<comment type="similarity">
    <text evidence="1">Belongs to the peptidase S1C family.</text>
</comment>
<feature type="signal peptide" evidence="3">
    <location>
        <begin position="1"/>
        <end position="22"/>
    </location>
</feature>
<organism evidence="5 6">
    <name type="scientific">Paludisphaera mucosa</name>
    <dbReference type="NCBI Taxonomy" id="3030827"/>
    <lineage>
        <taxon>Bacteria</taxon>
        <taxon>Pseudomonadati</taxon>
        <taxon>Planctomycetota</taxon>
        <taxon>Planctomycetia</taxon>
        <taxon>Isosphaerales</taxon>
        <taxon>Isosphaeraceae</taxon>
        <taxon>Paludisphaera</taxon>
    </lineage>
</organism>
<dbReference type="PANTHER" id="PTHR22939:SF129">
    <property type="entry name" value="SERINE PROTEASE HTRA2, MITOCHONDRIAL"/>
    <property type="match status" value="1"/>
</dbReference>
<evidence type="ECO:0000313" key="6">
    <source>
        <dbReference type="Proteomes" id="UP001216907"/>
    </source>
</evidence>
<evidence type="ECO:0000256" key="1">
    <source>
        <dbReference type="ARBA" id="ARBA00010541"/>
    </source>
</evidence>
<dbReference type="InterPro" id="IPR036034">
    <property type="entry name" value="PDZ_sf"/>
</dbReference>